<proteinExistence type="predicted"/>
<dbReference type="Proteomes" id="UP001501536">
    <property type="component" value="Unassembled WGS sequence"/>
</dbReference>
<feature type="chain" id="PRO_5046651802" evidence="1">
    <location>
        <begin position="42"/>
        <end position="437"/>
    </location>
</feature>
<name>A0ABP7DJE1_9MICC</name>
<dbReference type="Pfam" id="PF01547">
    <property type="entry name" value="SBP_bac_1"/>
    <property type="match status" value="1"/>
</dbReference>
<keyword evidence="1" id="KW-0732">Signal</keyword>
<dbReference type="SUPFAM" id="SSF53850">
    <property type="entry name" value="Periplasmic binding protein-like II"/>
    <property type="match status" value="1"/>
</dbReference>
<keyword evidence="3" id="KW-1185">Reference proteome</keyword>
<evidence type="ECO:0000313" key="3">
    <source>
        <dbReference type="Proteomes" id="UP001501536"/>
    </source>
</evidence>
<dbReference type="PANTHER" id="PTHR43649:SF11">
    <property type="entry name" value="ABC TRANSPORTER SUBSTRATE-BINDING PROTEIN YESO-RELATED"/>
    <property type="match status" value="1"/>
</dbReference>
<evidence type="ECO:0000313" key="2">
    <source>
        <dbReference type="EMBL" id="GAA3705217.1"/>
    </source>
</evidence>
<dbReference type="CDD" id="cd13585">
    <property type="entry name" value="PBP2_TMBP_like"/>
    <property type="match status" value="1"/>
</dbReference>
<dbReference type="RefSeq" id="WP_344883312.1">
    <property type="nucleotide sequence ID" value="NZ_BAABCJ010000002.1"/>
</dbReference>
<feature type="signal peptide" evidence="1">
    <location>
        <begin position="1"/>
        <end position="41"/>
    </location>
</feature>
<organism evidence="2 3">
    <name type="scientific">Zhihengliuella alba</name>
    <dbReference type="NCBI Taxonomy" id="547018"/>
    <lineage>
        <taxon>Bacteria</taxon>
        <taxon>Bacillati</taxon>
        <taxon>Actinomycetota</taxon>
        <taxon>Actinomycetes</taxon>
        <taxon>Micrococcales</taxon>
        <taxon>Micrococcaceae</taxon>
        <taxon>Zhihengliuella</taxon>
    </lineage>
</organism>
<sequence length="437" mass="48318">MPQTTRPSRRRAPRPGTGRFLKAAAVLSTAALALTACGGDAAGGDDGTATLRFVWWGSDARHQATQEMIDVFEEQNPDIDIVPEFVDWSGYWDRLATQTAAGDAPDVMQMDLMYIREYAENGVLLDLSDVDMSQIPEDLRQSGQTEEGTWGIPHGLTALSIAANKDLFAEAGIELPDDATWTWEDLKAKALEFEEKTDHYGLTSLTATMTLELWLRQHGQQFLTEDGQLGWEPEDAVSYFEMYKDLADSGALPETSVIAEDQLPSLDQTLTAKNQTAMAPWWSTQLTAISGASGSEFVPLRLPSVTGSAEDAELWYKTSMFFSASSKTEHPEEAKKFIDFLVNSKEAAELAMTERGMLANQEARDHIYPMLSDQEKIVADYITAIEPELGDPVPIPPQGISDFQNLNFRYDLEVLFGRQTPEEAAKNMHAEMKSALG</sequence>
<evidence type="ECO:0000256" key="1">
    <source>
        <dbReference type="SAM" id="SignalP"/>
    </source>
</evidence>
<reference evidence="3" key="1">
    <citation type="journal article" date="2019" name="Int. J. Syst. Evol. Microbiol.">
        <title>The Global Catalogue of Microorganisms (GCM) 10K type strain sequencing project: providing services to taxonomists for standard genome sequencing and annotation.</title>
        <authorList>
            <consortium name="The Broad Institute Genomics Platform"/>
            <consortium name="The Broad Institute Genome Sequencing Center for Infectious Disease"/>
            <person name="Wu L."/>
            <person name="Ma J."/>
        </authorList>
    </citation>
    <scope>NUCLEOTIDE SEQUENCE [LARGE SCALE GENOMIC DNA]</scope>
    <source>
        <strain evidence="3">JCM 16961</strain>
    </source>
</reference>
<dbReference type="Gene3D" id="3.40.190.10">
    <property type="entry name" value="Periplasmic binding protein-like II"/>
    <property type="match status" value="2"/>
</dbReference>
<dbReference type="InterPro" id="IPR050490">
    <property type="entry name" value="Bact_solute-bd_prot1"/>
</dbReference>
<dbReference type="InterPro" id="IPR006059">
    <property type="entry name" value="SBP"/>
</dbReference>
<dbReference type="EMBL" id="BAABCJ010000002">
    <property type="protein sequence ID" value="GAA3705217.1"/>
    <property type="molecule type" value="Genomic_DNA"/>
</dbReference>
<gene>
    <name evidence="2" type="ORF">GCM10022377_18680</name>
</gene>
<protein>
    <submittedName>
        <fullName evidence="2">Extracellular solute-binding protein</fullName>
    </submittedName>
</protein>
<dbReference type="PANTHER" id="PTHR43649">
    <property type="entry name" value="ARABINOSE-BINDING PROTEIN-RELATED"/>
    <property type="match status" value="1"/>
</dbReference>
<accession>A0ABP7DJE1</accession>
<comment type="caution">
    <text evidence="2">The sequence shown here is derived from an EMBL/GenBank/DDBJ whole genome shotgun (WGS) entry which is preliminary data.</text>
</comment>